<dbReference type="Pfam" id="PF08818">
    <property type="entry name" value="DUF1801"/>
    <property type="match status" value="1"/>
</dbReference>
<feature type="domain" description="YdhG-like" evidence="1">
    <location>
        <begin position="16"/>
        <end position="108"/>
    </location>
</feature>
<dbReference type="AlphaFoldDB" id="A0A024H687"/>
<dbReference type="STRING" id="861266.ARTSIC4J27_3241"/>
<dbReference type="InterPro" id="IPR014922">
    <property type="entry name" value="YdhG-like"/>
</dbReference>
<name>A0A024H687_9MICC</name>
<organism evidence="2 3">
    <name type="scientific">Pseudarthrobacter siccitolerans</name>
    <dbReference type="NCBI Taxonomy" id="861266"/>
    <lineage>
        <taxon>Bacteria</taxon>
        <taxon>Bacillati</taxon>
        <taxon>Actinomycetota</taxon>
        <taxon>Actinomycetes</taxon>
        <taxon>Micrococcales</taxon>
        <taxon>Micrococcaceae</taxon>
        <taxon>Pseudarthrobacter</taxon>
    </lineage>
</organism>
<evidence type="ECO:0000259" key="1">
    <source>
        <dbReference type="Pfam" id="PF08818"/>
    </source>
</evidence>
<dbReference type="OrthoDB" id="3236524at2"/>
<sequence>MGAVDESLAAMSEPDRECLEHIVGLARGLAPEAVEGMSYGMPALKLDGKPLIGVVAAAKHLSIFPFSPAVVDAVAPKLVGYSLSKGTVRFTPDQPVPDDVVEEMVRLRMAEIRK</sequence>
<dbReference type="Proteomes" id="UP000035722">
    <property type="component" value="Unassembled WGS sequence"/>
</dbReference>
<dbReference type="Gene3D" id="3.90.1150.200">
    <property type="match status" value="1"/>
</dbReference>
<keyword evidence="3" id="KW-1185">Reference proteome</keyword>
<comment type="caution">
    <text evidence="2">The sequence shown here is derived from an EMBL/GenBank/DDBJ whole genome shotgun (WGS) entry which is preliminary data.</text>
</comment>
<proteinExistence type="predicted"/>
<evidence type="ECO:0000313" key="2">
    <source>
        <dbReference type="EMBL" id="CCQ47261.1"/>
    </source>
</evidence>
<evidence type="ECO:0000313" key="3">
    <source>
        <dbReference type="Proteomes" id="UP000035722"/>
    </source>
</evidence>
<accession>A0A024H687</accession>
<gene>
    <name evidence="2" type="ORF">ARTSIC4J27_3241</name>
</gene>
<protein>
    <recommendedName>
        <fullName evidence="1">YdhG-like domain-containing protein</fullName>
    </recommendedName>
</protein>
<dbReference type="RefSeq" id="WP_050056122.1">
    <property type="nucleotide sequence ID" value="NZ_CAQI01000048.1"/>
</dbReference>
<reference evidence="3" key="1">
    <citation type="journal article" date="2014" name="Genome Announc.">
        <title>Genome Sequence of Arthrobacter siccitolerans 4J27, a Xeroprotectant-Producing Desiccation-Tolerant Microorganism.</title>
        <authorList>
            <person name="Manzanera M."/>
            <person name="Santa-Cruz-Calvo L."/>
            <person name="Vilchez J.I."/>
            <person name="Garcia-Fontana C."/>
            <person name="Silva-Castro G.A."/>
            <person name="Calvo C."/>
            <person name="Gonzalez-Lopez J."/>
        </authorList>
    </citation>
    <scope>NUCLEOTIDE SEQUENCE [LARGE SCALE GENOMIC DNA]</scope>
    <source>
        <strain evidence="3">4J27</strain>
    </source>
</reference>
<dbReference type="SUPFAM" id="SSF159888">
    <property type="entry name" value="YdhG-like"/>
    <property type="match status" value="1"/>
</dbReference>
<dbReference type="EMBL" id="CAQI01000048">
    <property type="protein sequence ID" value="CCQ47261.1"/>
    <property type="molecule type" value="Genomic_DNA"/>
</dbReference>